<keyword evidence="4" id="KW-1185">Reference proteome</keyword>
<keyword evidence="1" id="KW-0472">Membrane</keyword>
<name>A0AAV2RFC4_MEGNR</name>
<dbReference type="GO" id="GO:0005789">
    <property type="term" value="C:endoplasmic reticulum membrane"/>
    <property type="evidence" value="ECO:0007669"/>
    <property type="project" value="TreeGrafter"/>
</dbReference>
<keyword evidence="1" id="KW-0812">Transmembrane</keyword>
<dbReference type="Pfam" id="PF05050">
    <property type="entry name" value="Methyltransf_21"/>
    <property type="match status" value="1"/>
</dbReference>
<feature type="domain" description="Methyltransferase FkbM" evidence="2">
    <location>
        <begin position="116"/>
        <end position="302"/>
    </location>
</feature>
<keyword evidence="1" id="KW-1133">Transmembrane helix</keyword>
<organism evidence="3 4">
    <name type="scientific">Meganyctiphanes norvegica</name>
    <name type="common">Northern krill</name>
    <name type="synonym">Thysanopoda norvegica</name>
    <dbReference type="NCBI Taxonomy" id="48144"/>
    <lineage>
        <taxon>Eukaryota</taxon>
        <taxon>Metazoa</taxon>
        <taxon>Ecdysozoa</taxon>
        <taxon>Arthropoda</taxon>
        <taxon>Crustacea</taxon>
        <taxon>Multicrustacea</taxon>
        <taxon>Malacostraca</taxon>
        <taxon>Eumalacostraca</taxon>
        <taxon>Eucarida</taxon>
        <taxon>Euphausiacea</taxon>
        <taxon>Euphausiidae</taxon>
        <taxon>Meganyctiphanes</taxon>
    </lineage>
</organism>
<dbReference type="PANTHER" id="PTHR34009">
    <property type="entry name" value="PROTEIN STAR"/>
    <property type="match status" value="1"/>
</dbReference>
<dbReference type="GO" id="GO:0006888">
    <property type="term" value="P:endoplasmic reticulum to Golgi vesicle-mediated transport"/>
    <property type="evidence" value="ECO:0007669"/>
    <property type="project" value="TreeGrafter"/>
</dbReference>
<evidence type="ECO:0000313" key="3">
    <source>
        <dbReference type="EMBL" id="CAL4122681.1"/>
    </source>
</evidence>
<dbReference type="InterPro" id="IPR029063">
    <property type="entry name" value="SAM-dependent_MTases_sf"/>
</dbReference>
<dbReference type="SUPFAM" id="SSF53335">
    <property type="entry name" value="S-adenosyl-L-methionine-dependent methyltransferases"/>
    <property type="match status" value="1"/>
</dbReference>
<dbReference type="GO" id="GO:0016197">
    <property type="term" value="P:endosomal transport"/>
    <property type="evidence" value="ECO:0007669"/>
    <property type="project" value="TreeGrafter"/>
</dbReference>
<dbReference type="Proteomes" id="UP001497623">
    <property type="component" value="Unassembled WGS sequence"/>
</dbReference>
<dbReference type="AlphaFoldDB" id="A0AAV2RFC4"/>
<dbReference type="PANTHER" id="PTHR34009:SF2">
    <property type="entry name" value="PROTEIN STAR"/>
    <property type="match status" value="1"/>
</dbReference>
<comment type="caution">
    <text evidence="3">The sequence shown here is derived from an EMBL/GenBank/DDBJ whole genome shotgun (WGS) entry which is preliminary data.</text>
</comment>
<feature type="transmembrane region" description="Helical" evidence="1">
    <location>
        <begin position="12"/>
        <end position="31"/>
    </location>
</feature>
<evidence type="ECO:0000259" key="2">
    <source>
        <dbReference type="Pfam" id="PF05050"/>
    </source>
</evidence>
<sequence length="332" mass="38541">MVGNYRKSTAVALYFVLLMMLMCVTMNKYPYNEHQHQKEILHRLDGPLTPDDPKLVEYVRQRFLNPPSTEQYNLVEEYPGSEYHPGGSYKCCSWTFYNRALKDLYKNFPPGFFIEAGALDGEYLSNTLYLERELGWTGLLVEADSDMFKRLVKKNRKAWASNSCLATTPYPIQDTLVKYNKPLTDEEKKASIHARDVRPHGLGTLSGSKDMAARTSRGFPVFEPVQCLPFHTLLLALNREKVDLVSLDVEDAEMEILRLFPWDQVQVDVWLIEHRPKNDHFDQMTSGDPQFVKWFESLGYRLYDFHIDYADYIFVHNGSDIYHIAFATHNQG</sequence>
<dbReference type="EMBL" id="CAXKWB010020591">
    <property type="protein sequence ID" value="CAL4122681.1"/>
    <property type="molecule type" value="Genomic_DNA"/>
</dbReference>
<dbReference type="Gene3D" id="3.40.50.150">
    <property type="entry name" value="Vaccinia Virus protein VP39"/>
    <property type="match status" value="1"/>
</dbReference>
<evidence type="ECO:0000256" key="1">
    <source>
        <dbReference type="SAM" id="Phobius"/>
    </source>
</evidence>
<accession>A0AAV2RFC4</accession>
<protein>
    <recommendedName>
        <fullName evidence="2">Methyltransferase FkbM domain-containing protein</fullName>
    </recommendedName>
</protein>
<dbReference type="GO" id="GO:0031902">
    <property type="term" value="C:late endosome membrane"/>
    <property type="evidence" value="ECO:0007669"/>
    <property type="project" value="TreeGrafter"/>
</dbReference>
<dbReference type="InterPro" id="IPR053202">
    <property type="entry name" value="EGF_Rcpt_Signaling_Reg"/>
</dbReference>
<dbReference type="InterPro" id="IPR006342">
    <property type="entry name" value="FkbM_mtfrase"/>
</dbReference>
<gene>
    <name evidence="3" type="ORF">MNOR_LOCUS23403</name>
</gene>
<evidence type="ECO:0000313" key="4">
    <source>
        <dbReference type="Proteomes" id="UP001497623"/>
    </source>
</evidence>
<dbReference type="GO" id="GO:0005794">
    <property type="term" value="C:Golgi apparatus"/>
    <property type="evidence" value="ECO:0007669"/>
    <property type="project" value="TreeGrafter"/>
</dbReference>
<proteinExistence type="predicted"/>
<reference evidence="3 4" key="1">
    <citation type="submission" date="2024-05" db="EMBL/GenBank/DDBJ databases">
        <authorList>
            <person name="Wallberg A."/>
        </authorList>
    </citation>
    <scope>NUCLEOTIDE SEQUENCE [LARGE SCALE GENOMIC DNA]</scope>
</reference>
<dbReference type="GO" id="GO:0005886">
    <property type="term" value="C:plasma membrane"/>
    <property type="evidence" value="ECO:0007669"/>
    <property type="project" value="TreeGrafter"/>
</dbReference>